<evidence type="ECO:0000256" key="1">
    <source>
        <dbReference type="ARBA" id="ARBA00004561"/>
    </source>
</evidence>
<dbReference type="Gene3D" id="2.60.40.1090">
    <property type="entry name" value="Fimbrial-type adhesion domain"/>
    <property type="match status" value="1"/>
</dbReference>
<comment type="similarity">
    <text evidence="2">Belongs to the fimbrial protein family.</text>
</comment>
<feature type="domain" description="Fimbrial-type adhesion" evidence="4">
    <location>
        <begin position="218"/>
        <end position="358"/>
    </location>
</feature>
<gene>
    <name evidence="5" type="ORF">B9Y64_19340</name>
</gene>
<dbReference type="GO" id="GO:0009289">
    <property type="term" value="C:pilus"/>
    <property type="evidence" value="ECO:0007669"/>
    <property type="project" value="UniProtKB-SubCell"/>
</dbReference>
<name>A0A2J0U6X8_STEMA</name>
<evidence type="ECO:0000256" key="3">
    <source>
        <dbReference type="ARBA" id="ARBA00023263"/>
    </source>
</evidence>
<dbReference type="EMBL" id="NEQV01000007">
    <property type="protein sequence ID" value="PJL24712.1"/>
    <property type="molecule type" value="Genomic_DNA"/>
</dbReference>
<dbReference type="PANTHER" id="PTHR33420:SF14">
    <property type="entry name" value="TYPE 1 FIMBRIN D-MANNOSE SPECIFIC ADHESIN"/>
    <property type="match status" value="1"/>
</dbReference>
<proteinExistence type="inferred from homology"/>
<evidence type="ECO:0000259" key="4">
    <source>
        <dbReference type="Pfam" id="PF00419"/>
    </source>
</evidence>
<dbReference type="AlphaFoldDB" id="A0A2J0U6X8"/>
<comment type="caution">
    <text evidence="5">The sequence shown here is derived from an EMBL/GenBank/DDBJ whole genome shotgun (WGS) entry which is preliminary data.</text>
</comment>
<dbReference type="InterPro" id="IPR008966">
    <property type="entry name" value="Adhesion_dom_sf"/>
</dbReference>
<comment type="subcellular location">
    <subcellularLocation>
        <location evidence="1">Fimbrium</location>
    </subcellularLocation>
</comment>
<dbReference type="PANTHER" id="PTHR33420">
    <property type="entry name" value="FIMBRIAL SUBUNIT ELFA-RELATED"/>
    <property type="match status" value="1"/>
</dbReference>
<sequence length="359" mass="36514">MSFRPGPGAAQPPCRAMNLEHTIMNGILHRSRPWLARCALLAPLALAAQVAQACGNGGQQWHTFAAVSLGGSAAARTGELLGSWHTTTGQESVAVASADACAADAPPVVAINGGQLGTLPAVDGAVGGEQGIYSTGVPGLGMIVQVRGGDGRWTAVRDGQKIVMASAETSPAASMRVRLVRTGAVAPGQYTTTRRPLGQRETTGGNEILGVAGMPVAVMATPCTIDLGSDATVNLGQVTAEEFESIGSTSTAKAFSWTTQCDPSTPQTVDVTYTSLTAVTDAQLGRAAVSGGARGIEFEVRRGVTLGTPDGTPVAFGSAYDLGSSTANPGETLSVRYVRTGALSSGRADGGITIKLDYR</sequence>
<dbReference type="Gene3D" id="2.60.40.3310">
    <property type="match status" value="1"/>
</dbReference>
<evidence type="ECO:0000313" key="6">
    <source>
        <dbReference type="Proteomes" id="UP000230167"/>
    </source>
</evidence>
<accession>A0A2J0U6X8</accession>
<evidence type="ECO:0000256" key="2">
    <source>
        <dbReference type="ARBA" id="ARBA00006671"/>
    </source>
</evidence>
<keyword evidence="3" id="KW-0281">Fimbrium</keyword>
<dbReference type="SUPFAM" id="SSF49401">
    <property type="entry name" value="Bacterial adhesins"/>
    <property type="match status" value="1"/>
</dbReference>
<dbReference type="Proteomes" id="UP000230167">
    <property type="component" value="Unassembled WGS sequence"/>
</dbReference>
<organism evidence="5 6">
    <name type="scientific">Stenotrophomonas maltophilia</name>
    <name type="common">Pseudomonas maltophilia</name>
    <name type="synonym">Xanthomonas maltophilia</name>
    <dbReference type="NCBI Taxonomy" id="40324"/>
    <lineage>
        <taxon>Bacteria</taxon>
        <taxon>Pseudomonadati</taxon>
        <taxon>Pseudomonadota</taxon>
        <taxon>Gammaproteobacteria</taxon>
        <taxon>Lysobacterales</taxon>
        <taxon>Lysobacteraceae</taxon>
        <taxon>Stenotrophomonas</taxon>
        <taxon>Stenotrophomonas maltophilia group</taxon>
    </lineage>
</organism>
<dbReference type="Pfam" id="PF00419">
    <property type="entry name" value="Fimbrial"/>
    <property type="match status" value="1"/>
</dbReference>
<dbReference type="InterPro" id="IPR036937">
    <property type="entry name" value="Adhesion_dom_fimbrial_sf"/>
</dbReference>
<evidence type="ECO:0000313" key="5">
    <source>
        <dbReference type="EMBL" id="PJL24712.1"/>
    </source>
</evidence>
<dbReference type="GO" id="GO:0043709">
    <property type="term" value="P:cell adhesion involved in single-species biofilm formation"/>
    <property type="evidence" value="ECO:0007669"/>
    <property type="project" value="TreeGrafter"/>
</dbReference>
<dbReference type="InterPro" id="IPR050263">
    <property type="entry name" value="Bact_Fimbrial_Adh_Pro"/>
</dbReference>
<dbReference type="InterPro" id="IPR000259">
    <property type="entry name" value="Adhesion_dom_fimbrial"/>
</dbReference>
<protein>
    <recommendedName>
        <fullName evidence="4">Fimbrial-type adhesion domain-containing protein</fullName>
    </recommendedName>
</protein>
<reference evidence="5 6" key="1">
    <citation type="journal article" date="2017" name="Front. Microbiol.">
        <title>Double-Face Meets the Bacterial World: The Opportunistic Pathogen Stenotrophomonas maltophilia.</title>
        <authorList>
            <person name="Lira F."/>
            <person name="Berg G."/>
            <person name="Martinez J.L."/>
        </authorList>
    </citation>
    <scope>NUCLEOTIDE SEQUENCE [LARGE SCALE GENOMIC DNA]</scope>
    <source>
        <strain evidence="5 6">EA1</strain>
    </source>
</reference>